<dbReference type="PANTHER" id="PTHR30055:SF234">
    <property type="entry name" value="HTH-TYPE TRANSCRIPTIONAL REGULATOR BETI"/>
    <property type="match status" value="1"/>
</dbReference>
<dbReference type="Proteomes" id="UP001165136">
    <property type="component" value="Unassembled WGS sequence"/>
</dbReference>
<evidence type="ECO:0000256" key="1">
    <source>
        <dbReference type="ARBA" id="ARBA00023015"/>
    </source>
</evidence>
<keyword evidence="1" id="KW-0805">Transcription regulation</keyword>
<protein>
    <recommendedName>
        <fullName evidence="5">HTH tetR-type domain-containing protein</fullName>
    </recommendedName>
</protein>
<comment type="caution">
    <text evidence="6">The sequence shown here is derived from an EMBL/GenBank/DDBJ whole genome shotgun (WGS) entry which is preliminary data.</text>
</comment>
<dbReference type="Pfam" id="PF00440">
    <property type="entry name" value="TetR_N"/>
    <property type="match status" value="1"/>
</dbReference>
<evidence type="ECO:0000313" key="6">
    <source>
        <dbReference type="EMBL" id="GLY64381.1"/>
    </source>
</evidence>
<feature type="DNA-binding region" description="H-T-H motif" evidence="4">
    <location>
        <begin position="35"/>
        <end position="54"/>
    </location>
</feature>
<proteinExistence type="predicted"/>
<dbReference type="PANTHER" id="PTHR30055">
    <property type="entry name" value="HTH-TYPE TRANSCRIPTIONAL REGULATOR RUTR"/>
    <property type="match status" value="1"/>
</dbReference>
<sequence>MTADDSRESVPTRDRVVAEAMRLFGERGYAATTVAAIEEAAGLSPGSGALYKHFRSKADILTEGIGRLIDEGASLRALLGGSSEEPQAAALDQLPLRDRMAFVANAGLGRMEQERDFNRILVRDLKDFPNLLDRAGEDEIRGNHRGLTGWLAAQADDGTGDQDWEALAAVAMGATAHYWLLRDVFGGEHPTGVSPQRYVTALAGMVAALVAGHEPAGPGPGPGNDDRHA</sequence>
<dbReference type="EMBL" id="BSTI01000002">
    <property type="protein sequence ID" value="GLY64381.1"/>
    <property type="molecule type" value="Genomic_DNA"/>
</dbReference>
<evidence type="ECO:0000256" key="2">
    <source>
        <dbReference type="ARBA" id="ARBA00023125"/>
    </source>
</evidence>
<dbReference type="GO" id="GO:0003700">
    <property type="term" value="F:DNA-binding transcription factor activity"/>
    <property type="evidence" value="ECO:0007669"/>
    <property type="project" value="TreeGrafter"/>
</dbReference>
<evidence type="ECO:0000313" key="7">
    <source>
        <dbReference type="Proteomes" id="UP001165136"/>
    </source>
</evidence>
<dbReference type="InterPro" id="IPR050109">
    <property type="entry name" value="HTH-type_TetR-like_transc_reg"/>
</dbReference>
<dbReference type="AlphaFoldDB" id="A0A9W6QX72"/>
<keyword evidence="2 4" id="KW-0238">DNA-binding</keyword>
<organism evidence="6 7">
    <name type="scientific">Amycolatopsis taiwanensis</name>
    <dbReference type="NCBI Taxonomy" id="342230"/>
    <lineage>
        <taxon>Bacteria</taxon>
        <taxon>Bacillati</taxon>
        <taxon>Actinomycetota</taxon>
        <taxon>Actinomycetes</taxon>
        <taxon>Pseudonocardiales</taxon>
        <taxon>Pseudonocardiaceae</taxon>
        <taxon>Amycolatopsis</taxon>
    </lineage>
</organism>
<evidence type="ECO:0000256" key="3">
    <source>
        <dbReference type="ARBA" id="ARBA00023163"/>
    </source>
</evidence>
<keyword evidence="3" id="KW-0804">Transcription</keyword>
<accession>A0A9W6QX72</accession>
<feature type="domain" description="HTH tetR-type" evidence="5">
    <location>
        <begin position="10"/>
        <end position="72"/>
    </location>
</feature>
<dbReference type="InterPro" id="IPR001647">
    <property type="entry name" value="HTH_TetR"/>
</dbReference>
<evidence type="ECO:0000259" key="5">
    <source>
        <dbReference type="PROSITE" id="PS50977"/>
    </source>
</evidence>
<evidence type="ECO:0000256" key="4">
    <source>
        <dbReference type="PROSITE-ProRule" id="PRU00335"/>
    </source>
</evidence>
<reference evidence="6" key="1">
    <citation type="submission" date="2023-03" db="EMBL/GenBank/DDBJ databases">
        <title>Amycolatopsis taiwanensis NBRC 103393.</title>
        <authorList>
            <person name="Ichikawa N."/>
            <person name="Sato H."/>
            <person name="Tonouchi N."/>
        </authorList>
    </citation>
    <scope>NUCLEOTIDE SEQUENCE</scope>
    <source>
        <strain evidence="6">NBRC 103393</strain>
    </source>
</reference>
<dbReference type="SUPFAM" id="SSF46689">
    <property type="entry name" value="Homeodomain-like"/>
    <property type="match status" value="1"/>
</dbReference>
<name>A0A9W6QX72_9PSEU</name>
<dbReference type="InterPro" id="IPR009057">
    <property type="entry name" value="Homeodomain-like_sf"/>
</dbReference>
<dbReference type="PROSITE" id="PS50977">
    <property type="entry name" value="HTH_TETR_2"/>
    <property type="match status" value="1"/>
</dbReference>
<gene>
    <name evidence="6" type="ORF">Atai01_10000</name>
</gene>
<dbReference type="GO" id="GO:0000976">
    <property type="term" value="F:transcription cis-regulatory region binding"/>
    <property type="evidence" value="ECO:0007669"/>
    <property type="project" value="TreeGrafter"/>
</dbReference>
<keyword evidence="7" id="KW-1185">Reference proteome</keyword>
<dbReference type="Gene3D" id="1.10.357.10">
    <property type="entry name" value="Tetracycline Repressor, domain 2"/>
    <property type="match status" value="1"/>
</dbReference>
<dbReference type="RefSeq" id="WP_285486026.1">
    <property type="nucleotide sequence ID" value="NZ_BSTI01000002.1"/>
</dbReference>